<feature type="non-terminal residue" evidence="1">
    <location>
        <position position="1"/>
    </location>
</feature>
<dbReference type="EMBL" id="JACYCD010000023">
    <property type="protein sequence ID" value="KAF8713281.1"/>
    <property type="molecule type" value="Genomic_DNA"/>
</dbReference>
<evidence type="ECO:0000313" key="2">
    <source>
        <dbReference type="Proteomes" id="UP000602905"/>
    </source>
</evidence>
<dbReference type="Proteomes" id="UP000602905">
    <property type="component" value="Unassembled WGS sequence"/>
</dbReference>
<comment type="caution">
    <text evidence="1">The sequence shown here is derived from an EMBL/GenBank/DDBJ whole genome shotgun (WGS) entry which is preliminary data.</text>
</comment>
<accession>A0A8H7I189</accession>
<sequence length="85" mass="9782">MSHWELRPKNTQTYVECLYEWSDAVKASLNWRTFVTEGSTQIWHAIPIINDTPMFDYAGKAGSIDDAKNVAAKLLSDKHALWRKN</sequence>
<dbReference type="OrthoDB" id="3231776at2759"/>
<evidence type="ECO:0000313" key="1">
    <source>
        <dbReference type="EMBL" id="KAF8713281.1"/>
    </source>
</evidence>
<gene>
    <name evidence="1" type="ORF">RHS03_00955</name>
</gene>
<organism evidence="1 2">
    <name type="scientific">Rhizoctonia solani</name>
    <dbReference type="NCBI Taxonomy" id="456999"/>
    <lineage>
        <taxon>Eukaryota</taxon>
        <taxon>Fungi</taxon>
        <taxon>Dikarya</taxon>
        <taxon>Basidiomycota</taxon>
        <taxon>Agaricomycotina</taxon>
        <taxon>Agaricomycetes</taxon>
        <taxon>Cantharellales</taxon>
        <taxon>Ceratobasidiaceae</taxon>
        <taxon>Rhizoctonia</taxon>
    </lineage>
</organism>
<reference evidence="1" key="1">
    <citation type="submission" date="2020-09" db="EMBL/GenBank/DDBJ databases">
        <title>Comparative genome analyses of four rice-infecting Rhizoctonia solani isolates reveal extensive enrichment of homogalacturonan modification genes.</title>
        <authorList>
            <person name="Lee D.-Y."/>
            <person name="Jeon J."/>
            <person name="Kim K.-T."/>
            <person name="Cheong K."/>
            <person name="Song H."/>
            <person name="Choi G."/>
            <person name="Ko J."/>
            <person name="Opiyo S.O."/>
            <person name="Zuo S."/>
            <person name="Madhav S."/>
            <person name="Lee Y.-H."/>
            <person name="Wang G.-L."/>
        </authorList>
    </citation>
    <scope>NUCLEOTIDE SEQUENCE</scope>
    <source>
        <strain evidence="1">AG1-IA WGL</strain>
    </source>
</reference>
<dbReference type="AlphaFoldDB" id="A0A8H7I189"/>
<proteinExistence type="predicted"/>
<name>A0A8H7I189_9AGAM</name>
<protein>
    <submittedName>
        <fullName evidence="1">Uncharacterized protein</fullName>
    </submittedName>
</protein>